<dbReference type="AlphaFoldDB" id="A0A1G1X1L4"/>
<dbReference type="Proteomes" id="UP000177528">
    <property type="component" value="Unassembled WGS sequence"/>
</dbReference>
<proteinExistence type="predicted"/>
<organism evidence="2 3">
    <name type="scientific">Candidatus Andersenbacteria bacterium RIFCSPHIGHO2_12_FULL_45_11</name>
    <dbReference type="NCBI Taxonomy" id="1797281"/>
    <lineage>
        <taxon>Bacteria</taxon>
        <taxon>Candidatus Anderseniibacteriota</taxon>
    </lineage>
</organism>
<evidence type="ECO:0000259" key="1">
    <source>
        <dbReference type="Pfam" id="PF00248"/>
    </source>
</evidence>
<name>A0A1G1X1L4_9BACT</name>
<dbReference type="Gene3D" id="3.20.20.100">
    <property type="entry name" value="NADP-dependent oxidoreductase domain"/>
    <property type="match status" value="1"/>
</dbReference>
<dbReference type="CDD" id="cd19097">
    <property type="entry name" value="AKR_unchar"/>
    <property type="match status" value="1"/>
</dbReference>
<dbReference type="InterPro" id="IPR023210">
    <property type="entry name" value="NADP_OxRdtase_dom"/>
</dbReference>
<evidence type="ECO:0000313" key="2">
    <source>
        <dbReference type="EMBL" id="OGY33863.1"/>
    </source>
</evidence>
<reference evidence="2 3" key="1">
    <citation type="journal article" date="2016" name="Nat. Commun.">
        <title>Thousands of microbial genomes shed light on interconnected biogeochemical processes in an aquifer system.</title>
        <authorList>
            <person name="Anantharaman K."/>
            <person name="Brown C.T."/>
            <person name="Hug L.A."/>
            <person name="Sharon I."/>
            <person name="Castelle C.J."/>
            <person name="Probst A.J."/>
            <person name="Thomas B.C."/>
            <person name="Singh A."/>
            <person name="Wilkins M.J."/>
            <person name="Karaoz U."/>
            <person name="Brodie E.L."/>
            <person name="Williams K.H."/>
            <person name="Hubbard S.S."/>
            <person name="Banfield J.F."/>
        </authorList>
    </citation>
    <scope>NUCLEOTIDE SEQUENCE [LARGE SCALE GENOMIC DNA]</scope>
</reference>
<dbReference type="EMBL" id="MHHR01000026">
    <property type="protein sequence ID" value="OGY33863.1"/>
    <property type="molecule type" value="Genomic_DNA"/>
</dbReference>
<sequence length="300" mass="32867">MNFSRIGLGTVEIGLPYGIGATTLPSNQEAEHILKSAVEMGVTYIDTARGYGVAEERIGKSGIGMQDNVIVGTKCGQFLQQEPDLHGKELEMRIREDIDTSRKKLQQESLQLVQFHNEREDYTDFSEIIEIIQKLKDEQKVQHVGVSTRGEEAALAAIETGFFETIQIAYSILDQRMAARVLPGAQEKGIAVLNRSVLLKGALSPGRVHLHANLTPLKEAADKAEKIATTLGISLPELAIRFAASNPAISTVLIGTIKPEHLESAIRAAEREPLPQEVIAQCEKLGFTDPLQVDPAKWPK</sequence>
<dbReference type="SUPFAM" id="SSF51430">
    <property type="entry name" value="NAD(P)-linked oxidoreductase"/>
    <property type="match status" value="1"/>
</dbReference>
<dbReference type="Pfam" id="PF00248">
    <property type="entry name" value="Aldo_ket_red"/>
    <property type="match status" value="1"/>
</dbReference>
<dbReference type="PANTHER" id="PTHR43312:SF1">
    <property type="entry name" value="NADP-DEPENDENT OXIDOREDUCTASE DOMAIN-CONTAINING PROTEIN"/>
    <property type="match status" value="1"/>
</dbReference>
<dbReference type="PANTHER" id="PTHR43312">
    <property type="entry name" value="D-THREO-ALDOSE 1-DEHYDROGENASE"/>
    <property type="match status" value="1"/>
</dbReference>
<accession>A0A1G1X1L4</accession>
<dbReference type="InterPro" id="IPR053135">
    <property type="entry name" value="AKR2_Oxidoreductase"/>
</dbReference>
<dbReference type="InterPro" id="IPR036812">
    <property type="entry name" value="NAD(P)_OxRdtase_dom_sf"/>
</dbReference>
<gene>
    <name evidence="2" type="ORF">A3D99_03960</name>
</gene>
<evidence type="ECO:0000313" key="3">
    <source>
        <dbReference type="Proteomes" id="UP000177528"/>
    </source>
</evidence>
<comment type="caution">
    <text evidence="2">The sequence shown here is derived from an EMBL/GenBank/DDBJ whole genome shotgun (WGS) entry which is preliminary data.</text>
</comment>
<feature type="domain" description="NADP-dependent oxidoreductase" evidence="1">
    <location>
        <begin position="5"/>
        <end position="285"/>
    </location>
</feature>
<protein>
    <recommendedName>
        <fullName evidence="1">NADP-dependent oxidoreductase domain-containing protein</fullName>
    </recommendedName>
</protein>